<accession>A0ACC0U742</accession>
<dbReference type="Proteomes" id="UP001207468">
    <property type="component" value="Unassembled WGS sequence"/>
</dbReference>
<name>A0ACC0U742_9AGAM</name>
<gene>
    <name evidence="1" type="ORF">F5148DRAFT_1149914</name>
</gene>
<comment type="caution">
    <text evidence="1">The sequence shown here is derived from an EMBL/GenBank/DDBJ whole genome shotgun (WGS) entry which is preliminary data.</text>
</comment>
<organism evidence="1 2">
    <name type="scientific">Russula earlei</name>
    <dbReference type="NCBI Taxonomy" id="71964"/>
    <lineage>
        <taxon>Eukaryota</taxon>
        <taxon>Fungi</taxon>
        <taxon>Dikarya</taxon>
        <taxon>Basidiomycota</taxon>
        <taxon>Agaricomycotina</taxon>
        <taxon>Agaricomycetes</taxon>
        <taxon>Russulales</taxon>
        <taxon>Russulaceae</taxon>
        <taxon>Russula</taxon>
    </lineage>
</organism>
<keyword evidence="2" id="KW-1185">Reference proteome</keyword>
<proteinExistence type="predicted"/>
<evidence type="ECO:0000313" key="2">
    <source>
        <dbReference type="Proteomes" id="UP001207468"/>
    </source>
</evidence>
<evidence type="ECO:0000313" key="1">
    <source>
        <dbReference type="EMBL" id="KAI9507231.1"/>
    </source>
</evidence>
<protein>
    <submittedName>
        <fullName evidence="1">Uncharacterized protein</fullName>
    </submittedName>
</protein>
<sequence>MKLSLWPSLAQPISAWLGPAHGLKPGQAQPYLQLYNYMLELLVVLVMEFAVLVTERGGNIGAKTAEVGGEVTVVVSTIGNASDMVDSAEVDGAEAMMVGKAKMEAGAMSHKSRRITLHTITLGSKCYWVVSTQPMAAI</sequence>
<reference evidence="1" key="1">
    <citation type="submission" date="2021-03" db="EMBL/GenBank/DDBJ databases">
        <title>Evolutionary priming and transition to the ectomycorrhizal habit in an iconic lineage of mushroom-forming fungi: is preadaptation a requirement?</title>
        <authorList>
            <consortium name="DOE Joint Genome Institute"/>
            <person name="Looney B.P."/>
            <person name="Miyauchi S."/>
            <person name="Morin E."/>
            <person name="Drula E."/>
            <person name="Courty P.E."/>
            <person name="Chicoki N."/>
            <person name="Fauchery L."/>
            <person name="Kohler A."/>
            <person name="Kuo A."/>
            <person name="LaButti K."/>
            <person name="Pangilinan J."/>
            <person name="Lipzen A."/>
            <person name="Riley R."/>
            <person name="Andreopoulos W."/>
            <person name="He G."/>
            <person name="Johnson J."/>
            <person name="Barry K.W."/>
            <person name="Grigoriev I.V."/>
            <person name="Nagy L."/>
            <person name="Hibbett D."/>
            <person name="Henrissat B."/>
            <person name="Matheny P.B."/>
            <person name="Labbe J."/>
            <person name="Martin A.F."/>
        </authorList>
    </citation>
    <scope>NUCLEOTIDE SEQUENCE</scope>
    <source>
        <strain evidence="1">BPL698</strain>
    </source>
</reference>
<dbReference type="EMBL" id="JAGFNK010000135">
    <property type="protein sequence ID" value="KAI9507231.1"/>
    <property type="molecule type" value="Genomic_DNA"/>
</dbReference>